<dbReference type="AlphaFoldDB" id="A0AB39BI40"/>
<organism evidence="3">
    <name type="scientific">Herbiconiux sp. A18JL235</name>
    <dbReference type="NCBI Taxonomy" id="3152363"/>
    <lineage>
        <taxon>Bacteria</taxon>
        <taxon>Bacillati</taxon>
        <taxon>Actinomycetota</taxon>
        <taxon>Actinomycetes</taxon>
        <taxon>Micrococcales</taxon>
        <taxon>Microbacteriaceae</taxon>
        <taxon>Herbiconiux</taxon>
    </lineage>
</organism>
<evidence type="ECO:0000256" key="2">
    <source>
        <dbReference type="SAM" id="Phobius"/>
    </source>
</evidence>
<gene>
    <name evidence="3" type="ORF">ABFY20_02875</name>
</gene>
<evidence type="ECO:0008006" key="4">
    <source>
        <dbReference type="Google" id="ProtNLM"/>
    </source>
</evidence>
<evidence type="ECO:0000313" key="3">
    <source>
        <dbReference type="EMBL" id="XDI06060.1"/>
    </source>
</evidence>
<keyword evidence="2" id="KW-0472">Membrane</keyword>
<keyword evidence="2" id="KW-0812">Transmembrane</keyword>
<proteinExistence type="predicted"/>
<accession>A0AB39BI40</accession>
<reference evidence="3" key="1">
    <citation type="submission" date="2024-05" db="EMBL/GenBank/DDBJ databases">
        <title>Herbiconiux sp. A18JL235.</title>
        <authorList>
            <person name="Zhang G."/>
        </authorList>
    </citation>
    <scope>NUCLEOTIDE SEQUENCE</scope>
    <source>
        <strain evidence="3">A18JL235</strain>
    </source>
</reference>
<dbReference type="EMBL" id="CP162511">
    <property type="protein sequence ID" value="XDI06060.1"/>
    <property type="molecule type" value="Genomic_DNA"/>
</dbReference>
<name>A0AB39BI40_9MICO</name>
<feature type="transmembrane region" description="Helical" evidence="2">
    <location>
        <begin position="39"/>
        <end position="59"/>
    </location>
</feature>
<protein>
    <recommendedName>
        <fullName evidence="4">Potassium transporter Trk</fullName>
    </recommendedName>
</protein>
<sequence length="137" mass="14983">MSDQHDPARDHSAALPAERVVRESVDSVTVRRAPRYYRFMAVGLIVGVIITVVATYSFPQQEDEEFSQLQVLGFTGIFVVAICVALGALVAIVLDRVSRRRARTVAMEHVVERDAPAPATNPTLDAPAVDPAKEERA</sequence>
<dbReference type="RefSeq" id="WP_368498449.1">
    <property type="nucleotide sequence ID" value="NZ_CP162511.1"/>
</dbReference>
<keyword evidence="2" id="KW-1133">Transmembrane helix</keyword>
<feature type="region of interest" description="Disordered" evidence="1">
    <location>
        <begin position="116"/>
        <end position="137"/>
    </location>
</feature>
<feature type="transmembrane region" description="Helical" evidence="2">
    <location>
        <begin position="71"/>
        <end position="94"/>
    </location>
</feature>
<evidence type="ECO:0000256" key="1">
    <source>
        <dbReference type="SAM" id="MobiDB-lite"/>
    </source>
</evidence>